<reference evidence="1 2" key="1">
    <citation type="journal article" date="2007" name="J. Virol.">
        <title>The genome of Gryllus bimaculatus nudivirus indicates an ancient diversification of baculovirus-related nonoccluded nudiviruses of insects.</title>
        <authorList>
            <person name="Wang Y."/>
            <person name="Kleespies R.G."/>
            <person name="Huger A.M."/>
            <person name="Jehle J.A."/>
        </authorList>
    </citation>
    <scope>NUCLEOTIDE SEQUENCE [LARGE SCALE GENOMIC DNA]</scope>
</reference>
<dbReference type="KEGG" id="vg:4960848"/>
<sequence>MTDKSSTGLKLKKNKICFFQQREEPTTRDRERGGISVRLGRGVESAASKRGLDSTALKVYIFPGNGRVFLVLIR</sequence>
<organism evidence="1 2">
    <name type="scientific">Gryllus bimaculatus nudivirus</name>
    <dbReference type="NCBI Taxonomy" id="432587"/>
    <lineage>
        <taxon>Viruses</taxon>
        <taxon>Viruses incertae sedis</taxon>
        <taxon>Naldaviricetes</taxon>
        <taxon>Lefavirales</taxon>
        <taxon>Nudiviridae</taxon>
        <taxon>Alphanudivirus</taxon>
        <taxon>Alphanudivirus grybimaculati</taxon>
    </lineage>
</organism>
<accession>A4L1Y4</accession>
<proteinExistence type="predicted"/>
<protein>
    <submittedName>
        <fullName evidence="1">Uncharacterized protein</fullName>
    </submittedName>
</protein>
<name>A4L1Y4_9VIRU</name>
<dbReference type="GeneID" id="4960848"/>
<keyword evidence="2" id="KW-1185">Reference proteome</keyword>
<evidence type="ECO:0000313" key="1">
    <source>
        <dbReference type="EMBL" id="ABO45354.1"/>
    </source>
</evidence>
<dbReference type="Proteomes" id="UP000203733">
    <property type="component" value="Segment"/>
</dbReference>
<dbReference type="EMBL" id="EF203088">
    <property type="protein sequence ID" value="ABO45354.1"/>
    <property type="molecule type" value="Genomic_DNA"/>
</dbReference>
<evidence type="ECO:0000313" key="2">
    <source>
        <dbReference type="Proteomes" id="UP000203733"/>
    </source>
</evidence>
<dbReference type="RefSeq" id="YP_001111288.1">
    <property type="nucleotide sequence ID" value="NC_009240.1"/>
</dbReference>